<evidence type="ECO:0000256" key="6">
    <source>
        <dbReference type="ARBA" id="ARBA00023004"/>
    </source>
</evidence>
<keyword evidence="8" id="KW-0349">Heme</keyword>
<dbReference type="PANTHER" id="PTHR35008">
    <property type="entry name" value="BLL4482 PROTEIN-RELATED"/>
    <property type="match status" value="1"/>
</dbReference>
<evidence type="ECO:0000256" key="1">
    <source>
        <dbReference type="ARBA" id="ARBA00004236"/>
    </source>
</evidence>
<evidence type="ECO:0000256" key="2">
    <source>
        <dbReference type="ARBA" id="ARBA00022475"/>
    </source>
</evidence>
<dbReference type="InterPro" id="IPR051459">
    <property type="entry name" value="Cytochrome_c-type_DH"/>
</dbReference>
<dbReference type="Proteomes" id="UP001595848">
    <property type="component" value="Unassembled WGS sequence"/>
</dbReference>
<evidence type="ECO:0000313" key="10">
    <source>
        <dbReference type="EMBL" id="MFC4199408.1"/>
    </source>
</evidence>
<dbReference type="PANTHER" id="PTHR35008:SF8">
    <property type="entry name" value="ALCOHOL DEHYDROGENASE CYTOCHROME C SUBUNIT"/>
    <property type="match status" value="1"/>
</dbReference>
<keyword evidence="6 8" id="KW-0408">Iron</keyword>
<dbReference type="InterPro" id="IPR009056">
    <property type="entry name" value="Cyt_c-like_dom"/>
</dbReference>
<name>A0ABV8NU32_9BURK</name>
<evidence type="ECO:0000256" key="4">
    <source>
        <dbReference type="ARBA" id="ARBA00022729"/>
    </source>
</evidence>
<accession>A0ABV8NU32</accession>
<dbReference type="Pfam" id="PF00034">
    <property type="entry name" value="Cytochrom_C"/>
    <property type="match status" value="2"/>
</dbReference>
<evidence type="ECO:0000313" key="11">
    <source>
        <dbReference type="Proteomes" id="UP001595848"/>
    </source>
</evidence>
<dbReference type="RefSeq" id="WP_217962879.1">
    <property type="nucleotide sequence ID" value="NZ_JAHTBN010000001.1"/>
</dbReference>
<protein>
    <submittedName>
        <fullName evidence="10">C-type cytochrome</fullName>
    </submittedName>
</protein>
<proteinExistence type="predicted"/>
<keyword evidence="5" id="KW-0677">Repeat</keyword>
<evidence type="ECO:0000256" key="8">
    <source>
        <dbReference type="PROSITE-ProRule" id="PRU00433"/>
    </source>
</evidence>
<evidence type="ECO:0000256" key="7">
    <source>
        <dbReference type="ARBA" id="ARBA00023136"/>
    </source>
</evidence>
<sequence>MNSKRPKAAWALGAVIVVGLVAAAGYAWQPAIAPLARAPIPEANLTLVMHGAQVAELGDCMQCHTARNGKPYAGGLPLATPFGTIYSTNITPDVKTGIGGWSREAFARAMRKGVSRDGHLLYPAFPYPHFTRMSDEDIDALYAYLMARTPVDAPARVNELSFPLNFRPLVAGWNLLFLDQGPLPQPAQPQSDAWLRGRYLVEGAGHCAACHTPMNALGAEKSSQPYAGGLVDGWDVPPLDALTSARKPWTEEQLVSYLRTGIASEHSASAGPMLPVTHHLSRVPESDIRAIASYLMSLQPPVAARPAAQAERAPAPPDAQVLAAGAAIFNASCAGCHGAAAPMRTLGQRPALEWGSTLNSDRSRNAIQMVLRGNPWNGSSAAHYMPPFADVLTDRQIADVLSYVRFTYAQRPAWSDLPASVAAIRKENSQ</sequence>
<comment type="subcellular location">
    <subcellularLocation>
        <location evidence="1">Cell membrane</location>
    </subcellularLocation>
</comment>
<organism evidence="10 11">
    <name type="scientific">Candidimonas humi</name>
    <dbReference type="NCBI Taxonomy" id="683355"/>
    <lineage>
        <taxon>Bacteria</taxon>
        <taxon>Pseudomonadati</taxon>
        <taxon>Pseudomonadota</taxon>
        <taxon>Betaproteobacteria</taxon>
        <taxon>Burkholderiales</taxon>
        <taxon>Alcaligenaceae</taxon>
        <taxon>Candidimonas</taxon>
    </lineage>
</organism>
<comment type="caution">
    <text evidence="10">The sequence shown here is derived from an EMBL/GenBank/DDBJ whole genome shotgun (WGS) entry which is preliminary data.</text>
</comment>
<feature type="domain" description="Cytochrome c" evidence="9">
    <location>
        <begin position="192"/>
        <end position="299"/>
    </location>
</feature>
<keyword evidence="11" id="KW-1185">Reference proteome</keyword>
<feature type="domain" description="Cytochrome c" evidence="9">
    <location>
        <begin position="320"/>
        <end position="408"/>
    </location>
</feature>
<keyword evidence="7" id="KW-0472">Membrane</keyword>
<dbReference type="InterPro" id="IPR014353">
    <property type="entry name" value="Membr-bd_ADH_cyt_c"/>
</dbReference>
<dbReference type="EMBL" id="JBHSBV010000001">
    <property type="protein sequence ID" value="MFC4199408.1"/>
    <property type="molecule type" value="Genomic_DNA"/>
</dbReference>
<evidence type="ECO:0000256" key="5">
    <source>
        <dbReference type="ARBA" id="ARBA00022737"/>
    </source>
</evidence>
<keyword evidence="2" id="KW-1003">Cell membrane</keyword>
<dbReference type="Pfam" id="PF13442">
    <property type="entry name" value="Cytochrome_CBB3"/>
    <property type="match status" value="1"/>
</dbReference>
<reference evidence="11" key="1">
    <citation type="journal article" date="2019" name="Int. J. Syst. Evol. Microbiol.">
        <title>The Global Catalogue of Microorganisms (GCM) 10K type strain sequencing project: providing services to taxonomists for standard genome sequencing and annotation.</title>
        <authorList>
            <consortium name="The Broad Institute Genomics Platform"/>
            <consortium name="The Broad Institute Genome Sequencing Center for Infectious Disease"/>
            <person name="Wu L."/>
            <person name="Ma J."/>
        </authorList>
    </citation>
    <scope>NUCLEOTIDE SEQUENCE [LARGE SCALE GENOMIC DNA]</scope>
    <source>
        <strain evidence="11">LMG 24813</strain>
    </source>
</reference>
<feature type="domain" description="Cytochrome c" evidence="9">
    <location>
        <begin position="46"/>
        <end position="149"/>
    </location>
</feature>
<dbReference type="PIRSF" id="PIRSF000018">
    <property type="entry name" value="Mb_ADH_cyt_c"/>
    <property type="match status" value="1"/>
</dbReference>
<gene>
    <name evidence="10" type="ORF">ACFOY1_00455</name>
</gene>
<keyword evidence="4" id="KW-0732">Signal</keyword>
<evidence type="ECO:0000259" key="9">
    <source>
        <dbReference type="PROSITE" id="PS51007"/>
    </source>
</evidence>
<keyword evidence="3 8" id="KW-0479">Metal-binding</keyword>
<evidence type="ECO:0000256" key="3">
    <source>
        <dbReference type="ARBA" id="ARBA00022723"/>
    </source>
</evidence>
<dbReference type="PROSITE" id="PS51007">
    <property type="entry name" value="CYTC"/>
    <property type="match status" value="3"/>
</dbReference>